<evidence type="ECO:0000256" key="1">
    <source>
        <dbReference type="SAM" id="MobiDB-lite"/>
    </source>
</evidence>
<protein>
    <submittedName>
        <fullName evidence="2">Uncharacterized protein</fullName>
    </submittedName>
</protein>
<name>G0UN34_TRYCI</name>
<dbReference type="VEuPathDB" id="TriTrypDB:TcIL3000_6_200"/>
<proteinExistence type="predicted"/>
<evidence type="ECO:0000313" key="2">
    <source>
        <dbReference type="EMBL" id="CCC90794.1"/>
    </source>
</evidence>
<reference evidence="2" key="1">
    <citation type="journal article" date="2012" name="Proc. Natl. Acad. Sci. U.S.A.">
        <title>Antigenic diversity is generated by distinct evolutionary mechanisms in African trypanosome species.</title>
        <authorList>
            <person name="Jackson A.P."/>
            <person name="Berry A."/>
            <person name="Aslett M."/>
            <person name="Allison H.C."/>
            <person name="Burton P."/>
            <person name="Vavrova-Anderson J."/>
            <person name="Brown R."/>
            <person name="Browne H."/>
            <person name="Corton N."/>
            <person name="Hauser H."/>
            <person name="Gamble J."/>
            <person name="Gilderthorp R."/>
            <person name="Marcello L."/>
            <person name="McQuillan J."/>
            <person name="Otto T.D."/>
            <person name="Quail M.A."/>
            <person name="Sanders M.J."/>
            <person name="van Tonder A."/>
            <person name="Ginger M.L."/>
            <person name="Field M.C."/>
            <person name="Barry J.D."/>
            <person name="Hertz-Fowler C."/>
            <person name="Berriman M."/>
        </authorList>
    </citation>
    <scope>NUCLEOTIDE SEQUENCE</scope>
    <source>
        <strain evidence="2">IL3000</strain>
    </source>
</reference>
<feature type="region of interest" description="Disordered" evidence="1">
    <location>
        <begin position="429"/>
        <end position="454"/>
    </location>
</feature>
<organism evidence="2">
    <name type="scientific">Trypanosoma congolense (strain IL3000)</name>
    <dbReference type="NCBI Taxonomy" id="1068625"/>
    <lineage>
        <taxon>Eukaryota</taxon>
        <taxon>Discoba</taxon>
        <taxon>Euglenozoa</taxon>
        <taxon>Kinetoplastea</taxon>
        <taxon>Metakinetoplastina</taxon>
        <taxon>Trypanosomatida</taxon>
        <taxon>Trypanosomatidae</taxon>
        <taxon>Trypanosoma</taxon>
        <taxon>Nannomonas</taxon>
    </lineage>
</organism>
<gene>
    <name evidence="2" type="ORF">TCIL3000_6_200</name>
</gene>
<sequence length="600" mass="65292">MDSDSVHDARMSSSQKSLSPDLDACWRRVLWLIASDEGDHSMYRAIRQQTPVYVYIKPTAWRRLVQKRGACYAVELMLSLGFVPAPEGVASLRRWLECDCAPVGTRNTANTVGDSGNDVADFKSFILPAATSEEPGGGRGIRFQVIRHGEVSFPSGCTPLGCTVPSTSLEWDERFTSSTPFEAVDRGGGVRSTCGPADCFLAQASSSGVTFGKGYRFEGDEERVPSEKEESHPQLPHLEAHMKELRRHVQFFKLDELSSSNRSDPTDHVPSSQPQLSPVLRTLLPLQHRLQEPRTIDHHGFPLAASTRYQTPLWLSVSHLDPDCAPYVISLGTGSGRTLLACTIVEHRFVFFVAPPRRCGLRPVALLCTRDGNLRPYAGPVWLEHRAHDPPNTLTHHAVNQLLQDIPLPTSAISVDAANLSEAEAAKSESCFDDDNTGCETDTAATGSELGFESEPHLPLTKEMLRFIQNTTLPAATPNRRFVAVSESNSTATVVAVEVDRDGEDICDDDGDGAAPAPASQLWRVSTQADMFGSPMLSTERLTSCVHGTCSGRSDGDATFCAFPCTELSSSSATSLWSHESAVSAAAGIMTRRGWVRPPQ</sequence>
<dbReference type="EMBL" id="HE575319">
    <property type="protein sequence ID" value="CCC90794.1"/>
    <property type="molecule type" value="Genomic_DNA"/>
</dbReference>
<dbReference type="AlphaFoldDB" id="G0UN34"/>
<accession>G0UN34</accession>